<dbReference type="GO" id="GO:0009425">
    <property type="term" value="C:bacterial-type flagellum basal body"/>
    <property type="evidence" value="ECO:0007669"/>
    <property type="project" value="InterPro"/>
</dbReference>
<dbReference type="PANTHER" id="PTHR35091">
    <property type="entry name" value="FLAGELLAR PROTEIN FLIL"/>
    <property type="match status" value="1"/>
</dbReference>
<keyword evidence="8 10" id="KW-1133">Transmembrane helix</keyword>
<name>A0A839ILS6_9GAMM</name>
<keyword evidence="11" id="KW-0966">Cell projection</keyword>
<keyword evidence="4" id="KW-1003">Cell membrane</keyword>
<keyword evidence="7 10" id="KW-0283">Flagellar rotation</keyword>
<dbReference type="AlphaFoldDB" id="A0A839ILS6"/>
<comment type="caution">
    <text evidence="11">The sequence shown here is derived from an EMBL/GenBank/DDBJ whole genome shotgun (WGS) entry which is preliminary data.</text>
</comment>
<dbReference type="GO" id="GO:0006935">
    <property type="term" value="P:chemotaxis"/>
    <property type="evidence" value="ECO:0007669"/>
    <property type="project" value="UniProtKB-KW"/>
</dbReference>
<dbReference type="Pfam" id="PF03748">
    <property type="entry name" value="FliL"/>
    <property type="match status" value="1"/>
</dbReference>
<evidence type="ECO:0000256" key="10">
    <source>
        <dbReference type="RuleBase" id="RU364125"/>
    </source>
</evidence>
<organism evidence="11 12">
    <name type="scientific">Oceanospirillum sediminis</name>
    <dbReference type="NCBI Taxonomy" id="2760088"/>
    <lineage>
        <taxon>Bacteria</taxon>
        <taxon>Pseudomonadati</taxon>
        <taxon>Pseudomonadota</taxon>
        <taxon>Gammaproteobacteria</taxon>
        <taxon>Oceanospirillales</taxon>
        <taxon>Oceanospirillaceae</taxon>
        <taxon>Oceanospirillum</taxon>
    </lineage>
</organism>
<protein>
    <recommendedName>
        <fullName evidence="10">Flagellar protein FliL</fullName>
    </recommendedName>
</protein>
<keyword evidence="12" id="KW-1185">Reference proteome</keyword>
<keyword evidence="11" id="KW-0969">Cilium</keyword>
<feature type="transmembrane region" description="Helical" evidence="10">
    <location>
        <begin position="15"/>
        <end position="36"/>
    </location>
</feature>
<evidence type="ECO:0000313" key="12">
    <source>
        <dbReference type="Proteomes" id="UP000565262"/>
    </source>
</evidence>
<evidence type="ECO:0000256" key="2">
    <source>
        <dbReference type="ARBA" id="ARBA00004162"/>
    </source>
</evidence>
<dbReference type="RefSeq" id="WP_182807449.1">
    <property type="nucleotide sequence ID" value="NZ_JACJFM010000003.1"/>
</dbReference>
<evidence type="ECO:0000256" key="7">
    <source>
        <dbReference type="ARBA" id="ARBA00022779"/>
    </source>
</evidence>
<proteinExistence type="inferred from homology"/>
<evidence type="ECO:0000256" key="1">
    <source>
        <dbReference type="ARBA" id="ARBA00002254"/>
    </source>
</evidence>
<keyword evidence="9 10" id="KW-0472">Membrane</keyword>
<evidence type="ECO:0000313" key="11">
    <source>
        <dbReference type="EMBL" id="MBB1485660.1"/>
    </source>
</evidence>
<dbReference type="EMBL" id="JACJFM010000003">
    <property type="protein sequence ID" value="MBB1485660.1"/>
    <property type="molecule type" value="Genomic_DNA"/>
</dbReference>
<dbReference type="Proteomes" id="UP000565262">
    <property type="component" value="Unassembled WGS sequence"/>
</dbReference>
<comment type="subcellular location">
    <subcellularLocation>
        <location evidence="10">Cell inner membrane</location>
    </subcellularLocation>
    <subcellularLocation>
        <location evidence="2">Cell membrane</location>
        <topology evidence="2">Single-pass membrane protein</topology>
    </subcellularLocation>
</comment>
<evidence type="ECO:0000256" key="4">
    <source>
        <dbReference type="ARBA" id="ARBA00022475"/>
    </source>
</evidence>
<evidence type="ECO:0000256" key="9">
    <source>
        <dbReference type="ARBA" id="ARBA00023136"/>
    </source>
</evidence>
<evidence type="ECO:0000256" key="8">
    <source>
        <dbReference type="ARBA" id="ARBA00022989"/>
    </source>
</evidence>
<accession>A0A839ILS6</accession>
<dbReference type="InterPro" id="IPR005503">
    <property type="entry name" value="FliL"/>
</dbReference>
<dbReference type="GO" id="GO:0071978">
    <property type="term" value="P:bacterial-type flagellum-dependent swarming motility"/>
    <property type="evidence" value="ECO:0007669"/>
    <property type="project" value="TreeGrafter"/>
</dbReference>
<keyword evidence="10" id="KW-0997">Cell inner membrane</keyword>
<evidence type="ECO:0000256" key="6">
    <source>
        <dbReference type="ARBA" id="ARBA00022692"/>
    </source>
</evidence>
<dbReference type="PANTHER" id="PTHR35091:SF2">
    <property type="entry name" value="FLAGELLAR PROTEIN FLIL"/>
    <property type="match status" value="1"/>
</dbReference>
<evidence type="ECO:0000256" key="5">
    <source>
        <dbReference type="ARBA" id="ARBA00022500"/>
    </source>
</evidence>
<evidence type="ECO:0000256" key="3">
    <source>
        <dbReference type="ARBA" id="ARBA00008281"/>
    </source>
</evidence>
<keyword evidence="5 10" id="KW-0145">Chemotaxis</keyword>
<keyword evidence="11" id="KW-0282">Flagellum</keyword>
<comment type="similarity">
    <text evidence="3 10">Belongs to the FliL family.</text>
</comment>
<reference evidence="11 12" key="1">
    <citation type="submission" date="2020-08" db="EMBL/GenBank/DDBJ databases">
        <title>Oceanospirillum sp. nov. isolated from marine sediment.</title>
        <authorList>
            <person name="Ji X."/>
        </authorList>
    </citation>
    <scope>NUCLEOTIDE SEQUENCE [LARGE SCALE GENOMIC DNA]</scope>
    <source>
        <strain evidence="11 12">D5</strain>
    </source>
</reference>
<sequence length="167" mass="18192">MEDLNEEKKSSKKTIIIIVVVVLLSIAAAVGGALFFMGKIPGMENNAPAAAAVPTGPQITPSNSVYYAMEPAFVINFHAGRKQRFMQVYVAVKAQSESALSQVEQHSPVIRNNLNVLFGKQDFESLQTPEGKEEMRQAATQAVQEVLAKYGNGATIDEVLFTNFVMQ</sequence>
<comment type="function">
    <text evidence="1 10">Controls the rotational direction of flagella during chemotaxis.</text>
</comment>
<keyword evidence="6 10" id="KW-0812">Transmembrane</keyword>
<dbReference type="GO" id="GO:0005886">
    <property type="term" value="C:plasma membrane"/>
    <property type="evidence" value="ECO:0007669"/>
    <property type="project" value="UniProtKB-SubCell"/>
</dbReference>
<gene>
    <name evidence="11" type="ORF">H4O21_03435</name>
</gene>